<reference evidence="2 3" key="1">
    <citation type="submission" date="2016-11" db="EMBL/GenBank/DDBJ databases">
        <title>Draft Genome Sequences of Nine Cyanobacterial Strains from Diverse Habitats.</title>
        <authorList>
            <person name="Zhu T."/>
            <person name="Hou S."/>
            <person name="Lu X."/>
            <person name="Hess W.R."/>
        </authorList>
    </citation>
    <scope>NUCLEOTIDE SEQUENCE [LARGE SCALE GENOMIC DNA]</scope>
    <source>
        <strain evidence="2 3">NIES-30</strain>
    </source>
</reference>
<dbReference type="OrthoDB" id="532785at2"/>
<dbReference type="STRING" id="549789.NIES30_07380"/>
<evidence type="ECO:0000313" key="3">
    <source>
        <dbReference type="Proteomes" id="UP000185557"/>
    </source>
</evidence>
<sequence length="72" mass="7647">MAAPQTCPVCGVKIMVGMVGGDRVLFSAGPPGNRARLYARVCRYVDKAGCINKDGGSQTPNANDYYKPDAPR</sequence>
<gene>
    <name evidence="2" type="ORF">NIES30_07380</name>
</gene>
<keyword evidence="3" id="KW-1185">Reference proteome</keyword>
<evidence type="ECO:0000313" key="2">
    <source>
        <dbReference type="EMBL" id="OKH48995.1"/>
    </source>
</evidence>
<organism evidence="2 3">
    <name type="scientific">Phormidium tenue NIES-30</name>
    <dbReference type="NCBI Taxonomy" id="549789"/>
    <lineage>
        <taxon>Bacteria</taxon>
        <taxon>Bacillati</taxon>
        <taxon>Cyanobacteriota</taxon>
        <taxon>Cyanophyceae</taxon>
        <taxon>Oscillatoriophycideae</taxon>
        <taxon>Oscillatoriales</taxon>
        <taxon>Oscillatoriaceae</taxon>
        <taxon>Phormidium</taxon>
    </lineage>
</organism>
<proteinExistence type="predicted"/>
<accession>A0A1U7J752</accession>
<dbReference type="RefSeq" id="WP_073607776.1">
    <property type="nucleotide sequence ID" value="NZ_MRCG01000004.1"/>
</dbReference>
<dbReference type="AlphaFoldDB" id="A0A1U7J752"/>
<dbReference type="Proteomes" id="UP000185557">
    <property type="component" value="Unassembled WGS sequence"/>
</dbReference>
<feature type="region of interest" description="Disordered" evidence="1">
    <location>
        <begin position="52"/>
        <end position="72"/>
    </location>
</feature>
<dbReference type="EMBL" id="MRCG01000004">
    <property type="protein sequence ID" value="OKH48995.1"/>
    <property type="molecule type" value="Genomic_DNA"/>
</dbReference>
<name>A0A1U7J752_9CYAN</name>
<comment type="caution">
    <text evidence="2">The sequence shown here is derived from an EMBL/GenBank/DDBJ whole genome shotgun (WGS) entry which is preliminary data.</text>
</comment>
<protein>
    <submittedName>
        <fullName evidence="2">Uncharacterized protein</fullName>
    </submittedName>
</protein>
<evidence type="ECO:0000256" key="1">
    <source>
        <dbReference type="SAM" id="MobiDB-lite"/>
    </source>
</evidence>